<comment type="caution">
    <text evidence="1">The sequence shown here is derived from an EMBL/GenBank/DDBJ whole genome shotgun (WGS) entry which is preliminary data.</text>
</comment>
<accession>A0ABQ7Q1P1</accession>
<name>A0ABQ7Q1P1_PLUXY</name>
<protein>
    <submittedName>
        <fullName evidence="1">Uncharacterized protein</fullName>
    </submittedName>
</protein>
<dbReference type="Proteomes" id="UP000823941">
    <property type="component" value="Chromosome 23"/>
</dbReference>
<gene>
    <name evidence="1" type="ORF">JYU34_017691</name>
</gene>
<organism evidence="1 2">
    <name type="scientific">Plutella xylostella</name>
    <name type="common">Diamondback moth</name>
    <name type="synonym">Plutella maculipennis</name>
    <dbReference type="NCBI Taxonomy" id="51655"/>
    <lineage>
        <taxon>Eukaryota</taxon>
        <taxon>Metazoa</taxon>
        <taxon>Ecdysozoa</taxon>
        <taxon>Arthropoda</taxon>
        <taxon>Hexapoda</taxon>
        <taxon>Insecta</taxon>
        <taxon>Pterygota</taxon>
        <taxon>Neoptera</taxon>
        <taxon>Endopterygota</taxon>
        <taxon>Lepidoptera</taxon>
        <taxon>Glossata</taxon>
        <taxon>Ditrysia</taxon>
        <taxon>Yponomeutoidea</taxon>
        <taxon>Plutellidae</taxon>
        <taxon>Plutella</taxon>
    </lineage>
</organism>
<dbReference type="EMBL" id="JAHIBW010000023">
    <property type="protein sequence ID" value="KAG7299155.1"/>
    <property type="molecule type" value="Genomic_DNA"/>
</dbReference>
<keyword evidence="2" id="KW-1185">Reference proteome</keyword>
<reference evidence="1 2" key="1">
    <citation type="submission" date="2021-06" db="EMBL/GenBank/DDBJ databases">
        <title>A haploid diamondback moth (Plutella xylostella L.) genome assembly resolves 31 chromosomes and identifies a diamide resistance mutation.</title>
        <authorList>
            <person name="Ward C.M."/>
            <person name="Perry K.D."/>
            <person name="Baker G."/>
            <person name="Powis K."/>
            <person name="Heckel D.G."/>
            <person name="Baxter S.W."/>
        </authorList>
    </citation>
    <scope>NUCLEOTIDE SEQUENCE [LARGE SCALE GENOMIC DNA]</scope>
    <source>
        <strain evidence="1 2">LV</strain>
        <tissue evidence="1">Single pupa</tissue>
    </source>
</reference>
<evidence type="ECO:0000313" key="1">
    <source>
        <dbReference type="EMBL" id="KAG7299155.1"/>
    </source>
</evidence>
<proteinExistence type="predicted"/>
<sequence length="74" mass="8317">MAGPALFTPYKYSPFFCPHKLPSMAFSHLTGLIEEKSICSREPFIDVEATRRSRQAAVRSSGSIQEGYTIFTEK</sequence>
<evidence type="ECO:0000313" key="2">
    <source>
        <dbReference type="Proteomes" id="UP000823941"/>
    </source>
</evidence>